<keyword evidence="4" id="KW-0408">Iron</keyword>
<dbReference type="GO" id="GO:0008395">
    <property type="term" value="F:steroid hydroxylase activity"/>
    <property type="evidence" value="ECO:0007669"/>
    <property type="project" value="TreeGrafter"/>
</dbReference>
<evidence type="ECO:0000256" key="1">
    <source>
        <dbReference type="ARBA" id="ARBA00010617"/>
    </source>
</evidence>
<dbReference type="GO" id="GO:0016705">
    <property type="term" value="F:oxidoreductase activity, acting on paired donors, with incorporation or reduction of molecular oxygen"/>
    <property type="evidence" value="ECO:0007669"/>
    <property type="project" value="InterPro"/>
</dbReference>
<keyword evidence="3" id="KW-0479">Metal-binding</keyword>
<dbReference type="Gene3D" id="1.10.630.10">
    <property type="entry name" value="Cytochrome P450"/>
    <property type="match status" value="1"/>
</dbReference>
<organism evidence="5 6">
    <name type="scientific">Teratosphaeria nubilosa</name>
    <dbReference type="NCBI Taxonomy" id="161662"/>
    <lineage>
        <taxon>Eukaryota</taxon>
        <taxon>Fungi</taxon>
        <taxon>Dikarya</taxon>
        <taxon>Ascomycota</taxon>
        <taxon>Pezizomycotina</taxon>
        <taxon>Dothideomycetes</taxon>
        <taxon>Dothideomycetidae</taxon>
        <taxon>Mycosphaerellales</taxon>
        <taxon>Teratosphaeriaceae</taxon>
        <taxon>Teratosphaeria</taxon>
    </lineage>
</organism>
<dbReference type="GO" id="GO:0020037">
    <property type="term" value="F:heme binding"/>
    <property type="evidence" value="ECO:0007669"/>
    <property type="project" value="InterPro"/>
</dbReference>
<evidence type="ECO:0000313" key="5">
    <source>
        <dbReference type="EMBL" id="KAF2766276.1"/>
    </source>
</evidence>
<proteinExistence type="inferred from homology"/>
<protein>
    <recommendedName>
        <fullName evidence="7">Cytochrome P450</fullName>
    </recommendedName>
</protein>
<evidence type="ECO:0008006" key="7">
    <source>
        <dbReference type="Google" id="ProtNLM"/>
    </source>
</evidence>
<comment type="similarity">
    <text evidence="1">Belongs to the cytochrome P450 family.</text>
</comment>
<dbReference type="EMBL" id="ML995874">
    <property type="protein sequence ID" value="KAF2766276.1"/>
    <property type="molecule type" value="Genomic_DNA"/>
</dbReference>
<dbReference type="InterPro" id="IPR036396">
    <property type="entry name" value="Cyt_P450_sf"/>
</dbReference>
<dbReference type="SUPFAM" id="SSF48264">
    <property type="entry name" value="Cytochrome P450"/>
    <property type="match status" value="1"/>
</dbReference>
<dbReference type="Proteomes" id="UP000799436">
    <property type="component" value="Unassembled WGS sequence"/>
</dbReference>
<evidence type="ECO:0000313" key="6">
    <source>
        <dbReference type="Proteomes" id="UP000799436"/>
    </source>
</evidence>
<evidence type="ECO:0000256" key="2">
    <source>
        <dbReference type="ARBA" id="ARBA00022617"/>
    </source>
</evidence>
<name>A0A6G1L060_9PEZI</name>
<dbReference type="InterPro" id="IPR050529">
    <property type="entry name" value="CYP450_sterol_14alpha_dmase"/>
</dbReference>
<keyword evidence="6" id="KW-1185">Reference proteome</keyword>
<accession>A0A6G1L060</accession>
<evidence type="ECO:0000256" key="3">
    <source>
        <dbReference type="ARBA" id="ARBA00022723"/>
    </source>
</evidence>
<gene>
    <name evidence="5" type="ORF">EJ03DRAFT_182538</name>
</gene>
<evidence type="ECO:0000256" key="4">
    <source>
        <dbReference type="ARBA" id="ARBA00023004"/>
    </source>
</evidence>
<keyword evidence="2" id="KW-0349">Heme</keyword>
<dbReference type="OrthoDB" id="1470350at2759"/>
<dbReference type="PANTHER" id="PTHR24304">
    <property type="entry name" value="CYTOCHROME P450 FAMILY 7"/>
    <property type="match status" value="1"/>
</dbReference>
<reference evidence="5" key="1">
    <citation type="journal article" date="2020" name="Stud. Mycol.">
        <title>101 Dothideomycetes genomes: a test case for predicting lifestyles and emergence of pathogens.</title>
        <authorList>
            <person name="Haridas S."/>
            <person name="Albert R."/>
            <person name="Binder M."/>
            <person name="Bloem J."/>
            <person name="Labutti K."/>
            <person name="Salamov A."/>
            <person name="Andreopoulos B."/>
            <person name="Baker S."/>
            <person name="Barry K."/>
            <person name="Bills G."/>
            <person name="Bluhm B."/>
            <person name="Cannon C."/>
            <person name="Castanera R."/>
            <person name="Culley D."/>
            <person name="Daum C."/>
            <person name="Ezra D."/>
            <person name="Gonzalez J."/>
            <person name="Henrissat B."/>
            <person name="Kuo A."/>
            <person name="Liang C."/>
            <person name="Lipzen A."/>
            <person name="Lutzoni F."/>
            <person name="Magnuson J."/>
            <person name="Mondo S."/>
            <person name="Nolan M."/>
            <person name="Ohm R."/>
            <person name="Pangilinan J."/>
            <person name="Park H.-J."/>
            <person name="Ramirez L."/>
            <person name="Alfaro M."/>
            <person name="Sun H."/>
            <person name="Tritt A."/>
            <person name="Yoshinaga Y."/>
            <person name="Zwiers L.-H."/>
            <person name="Turgeon B."/>
            <person name="Goodwin S."/>
            <person name="Spatafora J."/>
            <person name="Crous P."/>
            <person name="Grigoriev I."/>
        </authorList>
    </citation>
    <scope>NUCLEOTIDE SEQUENCE</scope>
    <source>
        <strain evidence="5">CBS 116005</strain>
    </source>
</reference>
<dbReference type="PANTHER" id="PTHR24304:SF2">
    <property type="entry name" value="24-HYDROXYCHOLESTEROL 7-ALPHA-HYDROXYLASE"/>
    <property type="match status" value="1"/>
</dbReference>
<dbReference type="AlphaFoldDB" id="A0A6G1L060"/>
<dbReference type="GO" id="GO:0005506">
    <property type="term" value="F:iron ion binding"/>
    <property type="evidence" value="ECO:0007669"/>
    <property type="project" value="InterPro"/>
</dbReference>
<sequence>MLPLNIYLPYLLRTEHRSLGDTFAFFVLLIASFLLSTYSTTWLQSWPARPGTGREPPTAPYSIPYFQHLFSFLWDPRWTFQSNQARYGSSPFTLKMNNHKFHVFQSAATASHIFSRSRAFTFDPVMASMMENAMDLPLEDRPMFQIPMHKANRHQTEKDNFISANHRIWLKYLSGKQLDAVMDVYMRNLDQMLEEHLDLQEGGWIKVEFHELMRRLIFETSATTFFGTSVRKEWSTMWDDWRAFDAQTYAGVRTNMAYRLWPRAGRARERMLKVYEKWVDRELTDWPEEAGMWKEEWGIRMSWERETLARRFGFSLRGRACLHASFLFVATDQGSQTIN</sequence>